<evidence type="ECO:0000313" key="3">
    <source>
        <dbReference type="Proteomes" id="UP000661691"/>
    </source>
</evidence>
<evidence type="ECO:0000256" key="1">
    <source>
        <dbReference type="SAM" id="MobiDB-lite"/>
    </source>
</evidence>
<comment type="caution">
    <text evidence="2">The sequence shown here is derived from an EMBL/GenBank/DDBJ whole genome shotgun (WGS) entry which is preliminary data.</text>
</comment>
<dbReference type="RefSeq" id="WP_191142791.1">
    <property type="nucleotide sequence ID" value="NZ_JACXAH010000040.1"/>
</dbReference>
<organism evidence="2 3">
    <name type="scientific">Polycladospora coralii</name>
    <dbReference type="NCBI Taxonomy" id="2771432"/>
    <lineage>
        <taxon>Bacteria</taxon>
        <taxon>Bacillati</taxon>
        <taxon>Bacillota</taxon>
        <taxon>Bacilli</taxon>
        <taxon>Bacillales</taxon>
        <taxon>Thermoactinomycetaceae</taxon>
        <taxon>Polycladospora</taxon>
    </lineage>
</organism>
<sequence length="187" mass="21449">MLTVPEVLDILKEANITDSRQVVLKWIRDGKIKAESVQGEKHGKGIYKKMGYQISQQELERFISEKNPHFLEVKRLQDKVKHLENKVQKLKGKSNSNQKEQHTSNDAEPNEEQKSATSTKRVKHNEQQTLFSDNEIKTTDSSGIRINGISSAELDQYLRMPTIQAELSNIIAQTKKAHTQWANENKL</sequence>
<proteinExistence type="predicted"/>
<dbReference type="Proteomes" id="UP000661691">
    <property type="component" value="Unassembled WGS sequence"/>
</dbReference>
<keyword evidence="3" id="KW-1185">Reference proteome</keyword>
<feature type="region of interest" description="Disordered" evidence="1">
    <location>
        <begin position="85"/>
        <end position="136"/>
    </location>
</feature>
<reference evidence="2" key="1">
    <citation type="submission" date="2020-09" db="EMBL/GenBank/DDBJ databases">
        <title>A novel bacterium of genus Hazenella, isolated from South China Sea.</title>
        <authorList>
            <person name="Huang H."/>
            <person name="Mo K."/>
            <person name="Hu Y."/>
        </authorList>
    </citation>
    <scope>NUCLEOTIDE SEQUENCE</scope>
    <source>
        <strain evidence="2">IB182357</strain>
    </source>
</reference>
<name>A0A926RYU5_9BACL</name>
<dbReference type="AlphaFoldDB" id="A0A926RYU5"/>
<accession>A0A926RYU5</accession>
<protein>
    <submittedName>
        <fullName evidence="2">Helix-turn-helix domain-containing protein</fullName>
    </submittedName>
</protein>
<evidence type="ECO:0000313" key="2">
    <source>
        <dbReference type="EMBL" id="MBD1373831.1"/>
    </source>
</evidence>
<dbReference type="EMBL" id="JACXAH010000040">
    <property type="protein sequence ID" value="MBD1373831.1"/>
    <property type="molecule type" value="Genomic_DNA"/>
</dbReference>
<gene>
    <name evidence="2" type="ORF">IC620_15915</name>
</gene>